<accession>A0ABW3RD79</accession>
<proteinExistence type="predicted"/>
<dbReference type="InterPro" id="IPR011042">
    <property type="entry name" value="6-blade_b-propeller_TolB-like"/>
</dbReference>
<protein>
    <recommendedName>
        <fullName evidence="4">WD40 repeat protein</fullName>
    </recommendedName>
</protein>
<feature type="signal peptide" evidence="1">
    <location>
        <begin position="1"/>
        <end position="22"/>
    </location>
</feature>
<keyword evidence="1" id="KW-0732">Signal</keyword>
<name>A0ABW3RD79_9FLAO</name>
<evidence type="ECO:0008006" key="4">
    <source>
        <dbReference type="Google" id="ProtNLM"/>
    </source>
</evidence>
<dbReference type="EMBL" id="JBHTLJ010000003">
    <property type="protein sequence ID" value="MFD1163069.1"/>
    <property type="molecule type" value="Genomic_DNA"/>
</dbReference>
<dbReference type="RefSeq" id="WP_311940139.1">
    <property type="nucleotide sequence ID" value="NZ_JAVSCK010000003.1"/>
</dbReference>
<evidence type="ECO:0000256" key="1">
    <source>
        <dbReference type="SAM" id="SignalP"/>
    </source>
</evidence>
<dbReference type="SUPFAM" id="SSF82171">
    <property type="entry name" value="DPP6 N-terminal domain-like"/>
    <property type="match status" value="1"/>
</dbReference>
<organism evidence="2 3">
    <name type="scientific">Hwangdonia seohaensis</name>
    <dbReference type="NCBI Taxonomy" id="1240727"/>
    <lineage>
        <taxon>Bacteria</taxon>
        <taxon>Pseudomonadati</taxon>
        <taxon>Bacteroidota</taxon>
        <taxon>Flavobacteriia</taxon>
        <taxon>Flavobacteriales</taxon>
        <taxon>Flavobacteriaceae</taxon>
        <taxon>Hwangdonia</taxon>
    </lineage>
</organism>
<dbReference type="Pfam" id="PF07676">
    <property type="entry name" value="PD40"/>
    <property type="match status" value="2"/>
</dbReference>
<dbReference type="InterPro" id="IPR011659">
    <property type="entry name" value="WD40"/>
</dbReference>
<comment type="caution">
    <text evidence="2">The sequence shown here is derived from an EMBL/GenBank/DDBJ whole genome shotgun (WGS) entry which is preliminary data.</text>
</comment>
<evidence type="ECO:0000313" key="3">
    <source>
        <dbReference type="Proteomes" id="UP001597163"/>
    </source>
</evidence>
<evidence type="ECO:0000313" key="2">
    <source>
        <dbReference type="EMBL" id="MFD1163069.1"/>
    </source>
</evidence>
<dbReference type="Proteomes" id="UP001597163">
    <property type="component" value="Unassembled WGS sequence"/>
</dbReference>
<reference evidence="3" key="1">
    <citation type="journal article" date="2019" name="Int. J. Syst. Evol. Microbiol.">
        <title>The Global Catalogue of Microorganisms (GCM) 10K type strain sequencing project: providing services to taxonomists for standard genome sequencing and annotation.</title>
        <authorList>
            <consortium name="The Broad Institute Genomics Platform"/>
            <consortium name="The Broad Institute Genome Sequencing Center for Infectious Disease"/>
            <person name="Wu L."/>
            <person name="Ma J."/>
        </authorList>
    </citation>
    <scope>NUCLEOTIDE SEQUENCE [LARGE SCALE GENOMIC DNA]</scope>
    <source>
        <strain evidence="3">CCUG 63246</strain>
    </source>
</reference>
<gene>
    <name evidence="2" type="ORF">ACFQ2E_11610</name>
</gene>
<dbReference type="Gene3D" id="2.120.10.30">
    <property type="entry name" value="TolB, C-terminal domain"/>
    <property type="match status" value="1"/>
</dbReference>
<feature type="chain" id="PRO_5046361401" description="WD40 repeat protein" evidence="1">
    <location>
        <begin position="23"/>
        <end position="312"/>
    </location>
</feature>
<sequence length="312" mass="35764">MKRLLFLLFTFNLFFSFSQQNVTPFLEHIVKQFPNVRDIAIAPKGNEIMFSAQSVMGNTSAIVTVSKINGLWNDPKIASFSGQYFDLEPFYSHDGLKLYFVSTRPIEASSNEPKDFDIWYVERQGLKSNWSSPKNMGSPINTEHGEFYPSIAKNGNFYFTRDNPELKRKDDIYVSKNINGNLTEPQALPNTINSEGYEYNAFIAPDESYLIFGGYNRKDGLGSGDLYISYNTDEGWTKAKNLGDTINSQKMDYCPFVDVKTNTLYFTSKLDNTKSHFKNPLTLNELLTEFNKYDNGLSRLYTIKFNTDPFKN</sequence>
<keyword evidence="3" id="KW-1185">Reference proteome</keyword>